<dbReference type="PANTHER" id="PTHR30097:SF4">
    <property type="entry name" value="SLR6042 PROTEIN"/>
    <property type="match status" value="1"/>
</dbReference>
<dbReference type="AlphaFoldDB" id="M1YWI2"/>
<dbReference type="Pfam" id="PF25975">
    <property type="entry name" value="CzcB_C"/>
    <property type="match status" value="1"/>
</dbReference>
<protein>
    <submittedName>
        <fullName evidence="9">Putative Efflux transporter, RND family, MFP subunit</fullName>
    </submittedName>
</protein>
<dbReference type="InterPro" id="IPR058647">
    <property type="entry name" value="BSH_CzcB-like"/>
</dbReference>
<dbReference type="PANTHER" id="PTHR30097">
    <property type="entry name" value="CATION EFFLUX SYSTEM PROTEIN CUSB"/>
    <property type="match status" value="1"/>
</dbReference>
<dbReference type="Proteomes" id="UP000011704">
    <property type="component" value="Unassembled WGS sequence"/>
</dbReference>
<evidence type="ECO:0000313" key="9">
    <source>
        <dbReference type="EMBL" id="CCQ89848.1"/>
    </source>
</evidence>
<dbReference type="Gene3D" id="2.40.420.20">
    <property type="match status" value="1"/>
</dbReference>
<dbReference type="Gene3D" id="2.40.50.100">
    <property type="match status" value="1"/>
</dbReference>
<dbReference type="HOGENOM" id="CLU_018816_13_0_0"/>
<dbReference type="EMBL" id="CAQJ01000019">
    <property type="protein sequence ID" value="CCQ89848.1"/>
    <property type="molecule type" value="Genomic_DNA"/>
</dbReference>
<evidence type="ECO:0000259" key="6">
    <source>
        <dbReference type="Pfam" id="PF25971"/>
    </source>
</evidence>
<dbReference type="InParanoid" id="M1YWI2"/>
<dbReference type="InterPro" id="IPR058648">
    <property type="entry name" value="HH_CzcB-like"/>
</dbReference>
<dbReference type="Pfam" id="PF25973">
    <property type="entry name" value="BSH_CzcB"/>
    <property type="match status" value="1"/>
</dbReference>
<dbReference type="RefSeq" id="WP_005006696.1">
    <property type="nucleotide sequence ID" value="NZ_HG422173.1"/>
</dbReference>
<dbReference type="GO" id="GO:0046914">
    <property type="term" value="F:transition metal ion binding"/>
    <property type="evidence" value="ECO:0007669"/>
    <property type="project" value="TreeGrafter"/>
</dbReference>
<dbReference type="InterPro" id="IPR058646">
    <property type="entry name" value="CzcB_N"/>
</dbReference>
<dbReference type="Pfam" id="PF25893">
    <property type="entry name" value="HH_CzcB"/>
    <property type="match status" value="1"/>
</dbReference>
<keyword evidence="10" id="KW-1185">Reference proteome</keyword>
<proteinExistence type="inferred from homology"/>
<dbReference type="InterPro" id="IPR058792">
    <property type="entry name" value="Beta-barrel_RND_2"/>
</dbReference>
<dbReference type="OrthoDB" id="9806939at2"/>
<feature type="compositionally biased region" description="Basic and acidic residues" evidence="3">
    <location>
        <begin position="40"/>
        <end position="50"/>
    </location>
</feature>
<evidence type="ECO:0000256" key="3">
    <source>
        <dbReference type="SAM" id="MobiDB-lite"/>
    </source>
</evidence>
<feature type="domain" description="CzcB-like C-terminal circularly permuted SH3-like" evidence="8">
    <location>
        <begin position="531"/>
        <end position="591"/>
    </location>
</feature>
<feature type="domain" description="CzcB-like alpha-helical hairpin" evidence="4">
    <location>
        <begin position="318"/>
        <end position="361"/>
    </location>
</feature>
<gene>
    <name evidence="9" type="ORF">NITGR_170105</name>
</gene>
<dbReference type="InterPro" id="IPR058649">
    <property type="entry name" value="CzcB_C"/>
</dbReference>
<name>M1YWI2_NITG3</name>
<dbReference type="GO" id="GO:0060003">
    <property type="term" value="P:copper ion export"/>
    <property type="evidence" value="ECO:0007669"/>
    <property type="project" value="TreeGrafter"/>
</dbReference>
<feature type="compositionally biased region" description="Gly residues" evidence="3">
    <location>
        <begin position="52"/>
        <end position="61"/>
    </location>
</feature>
<comment type="caution">
    <text evidence="9">The sequence shown here is derived from an EMBL/GenBank/DDBJ whole genome shotgun (WGS) entry which is preliminary data.</text>
</comment>
<dbReference type="InterPro" id="IPR051909">
    <property type="entry name" value="MFP_Cation_Efflux"/>
</dbReference>
<feature type="domain" description="CusB-like beta-barrel" evidence="5">
    <location>
        <begin position="449"/>
        <end position="523"/>
    </location>
</feature>
<comment type="similarity">
    <text evidence="1">Belongs to the membrane fusion protein (MFP) (TC 8.A.1) family.</text>
</comment>
<reference evidence="9 10" key="1">
    <citation type="journal article" date="2013" name="Front. Microbiol.">
        <title>The genome of Nitrospina gracilis illuminates the metabolism and evolution of the major marine nitrite oxidizer.</title>
        <authorList>
            <person name="Luecker S."/>
            <person name="Nowka B."/>
            <person name="Rattei T."/>
            <person name="Spieck E."/>
            <person name="and Daims H."/>
        </authorList>
    </citation>
    <scope>NUCLEOTIDE SEQUENCE [LARGE SCALE GENOMIC DNA]</scope>
    <source>
        <strain evidence="9 10">3/211</strain>
    </source>
</reference>
<dbReference type="GO" id="GO:0015679">
    <property type="term" value="P:plasma membrane copper ion transport"/>
    <property type="evidence" value="ECO:0007669"/>
    <property type="project" value="TreeGrafter"/>
</dbReference>
<evidence type="ECO:0000259" key="7">
    <source>
        <dbReference type="Pfam" id="PF25973"/>
    </source>
</evidence>
<dbReference type="Gene3D" id="1.10.287.470">
    <property type="entry name" value="Helix hairpin bin"/>
    <property type="match status" value="1"/>
</dbReference>
<accession>M1YWI2</accession>
<evidence type="ECO:0000256" key="2">
    <source>
        <dbReference type="ARBA" id="ARBA00022448"/>
    </source>
</evidence>
<dbReference type="GO" id="GO:0030288">
    <property type="term" value="C:outer membrane-bounded periplasmic space"/>
    <property type="evidence" value="ECO:0007669"/>
    <property type="project" value="TreeGrafter"/>
</dbReference>
<feature type="region of interest" description="Disordered" evidence="3">
    <location>
        <begin position="40"/>
        <end position="71"/>
    </location>
</feature>
<dbReference type="Pfam" id="PF25954">
    <property type="entry name" value="Beta-barrel_RND_2"/>
    <property type="match status" value="1"/>
</dbReference>
<keyword evidence="2" id="KW-0813">Transport</keyword>
<evidence type="ECO:0000259" key="8">
    <source>
        <dbReference type="Pfam" id="PF25975"/>
    </source>
</evidence>
<feature type="domain" description="CzcB N-terminal" evidence="6">
    <location>
        <begin position="71"/>
        <end position="162"/>
    </location>
</feature>
<dbReference type="Pfam" id="PF25971">
    <property type="entry name" value="CzcB_N"/>
    <property type="match status" value="1"/>
</dbReference>
<organism evidence="9 10">
    <name type="scientific">Nitrospina gracilis (strain 3/211)</name>
    <dbReference type="NCBI Taxonomy" id="1266370"/>
    <lineage>
        <taxon>Bacteria</taxon>
        <taxon>Pseudomonadati</taxon>
        <taxon>Nitrospinota/Tectimicrobiota group</taxon>
        <taxon>Nitrospinota</taxon>
        <taxon>Nitrospinia</taxon>
        <taxon>Nitrospinales</taxon>
        <taxon>Nitrospinaceae</taxon>
        <taxon>Nitrospina</taxon>
    </lineage>
</organism>
<evidence type="ECO:0000313" key="10">
    <source>
        <dbReference type="Proteomes" id="UP000011704"/>
    </source>
</evidence>
<dbReference type="SUPFAM" id="SSF111369">
    <property type="entry name" value="HlyD-like secretion proteins"/>
    <property type="match status" value="1"/>
</dbReference>
<dbReference type="Gene3D" id="2.40.30.170">
    <property type="match status" value="1"/>
</dbReference>
<evidence type="ECO:0000256" key="1">
    <source>
        <dbReference type="ARBA" id="ARBA00009477"/>
    </source>
</evidence>
<feature type="domain" description="CzcB-like barrel-sandwich hybrid" evidence="7">
    <location>
        <begin position="209"/>
        <end position="446"/>
    </location>
</feature>
<evidence type="ECO:0000259" key="5">
    <source>
        <dbReference type="Pfam" id="PF25954"/>
    </source>
</evidence>
<dbReference type="STRING" id="1266370.NITGR_170105"/>
<sequence>MKRKQSLTVVTILCVGALLAWTILKPESIPFLHLTPHEHGDATHTHDSGNDHGSGGHGGHGPEMPRGPHKGMLFTENDLKLEVVLYEKGVPPEFRVYPMKADGTAIPLSDIKLQIDLERMERVDTVRFKPAGNYLLGDKEVVEPHSFIMNIRAEWKKNKFQWTHEHIEFRATISRTQAENAGIESATAGPRAIGDVVTLDGEIGLDEKRVAHIVPRVESLVVAVHKDMGDQVKVGDLLAVLQSRELADAKNEYLAAVKNAEPVRLDHQRQKQIYDNTLVMLDLLTRNLSLDELYSKIDNLFLGNSRAEIVPAYAKVVRTEAVYEREKTLYSKKISSRAEYLLALEEFQSAKAQYEALREKVHYQGKLSLMQKKQALEVAELNIKTQGQKLKTLGMTDRDIRQLTSKNPPPFTHYELRSEIDGRVIEKHIAVGEAIKKDFSVFVVADLSEVWVNIAIPSRDMGLVELGQNIQVRAENANMKAMGKLFFLGAVLDEKTRTVTGRIVISNKDLKWRPGMYVKVDLIRDTQSVPVAVPRDAVQTFRDWTVVFIKVGDQYEPRPVTLGHSDGTWVEIIDGLRPGDTYVKENSFIIKAELQKSAATHSH</sequence>
<evidence type="ECO:0000259" key="4">
    <source>
        <dbReference type="Pfam" id="PF25893"/>
    </source>
</evidence>
<dbReference type="FunFam" id="2.40.30.170:FF:000010">
    <property type="entry name" value="Efflux RND transporter periplasmic adaptor subunit"/>
    <property type="match status" value="1"/>
</dbReference>